<comment type="similarity">
    <text evidence="2 9">Belongs to the fimbrial export usher family.</text>
</comment>
<evidence type="ECO:0000313" key="11">
    <source>
        <dbReference type="EMBL" id="MEB7542240.1"/>
    </source>
</evidence>
<keyword evidence="7 9" id="KW-0472">Membrane</keyword>
<dbReference type="PANTHER" id="PTHR30451">
    <property type="entry name" value="OUTER MEMBRANE USHER PROTEIN"/>
    <property type="match status" value="1"/>
</dbReference>
<dbReference type="InterPro" id="IPR018030">
    <property type="entry name" value="Fimbrial_membr_usher_CS"/>
</dbReference>
<dbReference type="Gene3D" id="3.10.20.410">
    <property type="match status" value="1"/>
</dbReference>
<keyword evidence="8 9" id="KW-0998">Cell outer membrane</keyword>
<evidence type="ECO:0000256" key="2">
    <source>
        <dbReference type="ARBA" id="ARBA00008064"/>
    </source>
</evidence>
<accession>A0ABU6EQL0</accession>
<evidence type="ECO:0000259" key="10">
    <source>
        <dbReference type="Pfam" id="PF13954"/>
    </source>
</evidence>
<name>A0ABU6EQL0_9ENTR</name>
<sequence length="344" mass="37817">MMILAQQAMADDYFNPALLDIDNPQQGKTDLSVYEKGPGQAPGKYQVAIFINNIKIDTRDVTFKLKKDAQDNNSLQPCFSLNELKSLGIKIQKYPQLMAKGQCADLYAIPAASATFHVRNQQLLLSIPQTALGQVPRGYIDPKELDEGINAGLLNYSATASQGHARQQGEQDNSSQYVNLRPGLNVGAWRVRNYSTWNRSTQGKEEQQKFSSVYTYAQRDIVAMKSDLTVGQSSSPSDVFDSVPYTGVQLNSDSDMLPDSEKGYAPIIRGTAHSNALVMVRQNGYVIYQNTVAPGAFEINDLYPTGSSGDLQVTVKETDGSERHFVVPYASVPVLQREKTCATA</sequence>
<reference evidence="11 12" key="1">
    <citation type="submission" date="2022-06" db="EMBL/GenBank/DDBJ databases">
        <title>Whole Genome analysis of Bacterial isolates collected during year 2020 from Guwahati, Assam, India.</title>
        <authorList>
            <person name="Mendem S.K."/>
            <person name="Rakshit O."/>
            <person name="Murugesan D."/>
            <person name="Saikia K."/>
            <person name="Shome R."/>
            <person name="Raisen C."/>
            <person name="Holmes M.A."/>
            <person name="Shome B.R."/>
        </authorList>
    </citation>
    <scope>NUCLEOTIDE SEQUENCE [LARGE SCALE GENOMIC DNA]</scope>
    <source>
        <strain evidence="11 12">Sil NS 53</strain>
    </source>
</reference>
<keyword evidence="5 9" id="KW-0812">Transmembrane</keyword>
<keyword evidence="4 9" id="KW-1029">Fimbrium biogenesis</keyword>
<evidence type="ECO:0000256" key="8">
    <source>
        <dbReference type="ARBA" id="ARBA00023237"/>
    </source>
</evidence>
<evidence type="ECO:0000256" key="6">
    <source>
        <dbReference type="ARBA" id="ARBA00022729"/>
    </source>
</evidence>
<dbReference type="Gene3D" id="2.60.40.3110">
    <property type="match status" value="1"/>
</dbReference>
<protein>
    <submittedName>
        <fullName evidence="11">Fimbria/pilus outer membrane usher protein</fullName>
    </submittedName>
</protein>
<evidence type="ECO:0000256" key="3">
    <source>
        <dbReference type="ARBA" id="ARBA00022448"/>
    </source>
</evidence>
<evidence type="ECO:0000256" key="9">
    <source>
        <dbReference type="RuleBase" id="RU003884"/>
    </source>
</evidence>
<keyword evidence="3 9" id="KW-0813">Transport</keyword>
<evidence type="ECO:0000256" key="1">
    <source>
        <dbReference type="ARBA" id="ARBA00004571"/>
    </source>
</evidence>
<evidence type="ECO:0000256" key="5">
    <source>
        <dbReference type="ARBA" id="ARBA00022692"/>
    </source>
</evidence>
<feature type="domain" description="PapC N-terminal" evidence="10">
    <location>
        <begin position="13"/>
        <end position="159"/>
    </location>
</feature>
<evidence type="ECO:0000256" key="4">
    <source>
        <dbReference type="ARBA" id="ARBA00022558"/>
    </source>
</evidence>
<comment type="subcellular location">
    <subcellularLocation>
        <location evidence="1 9">Cell outer membrane</location>
        <topology evidence="1 9">Multi-pass membrane protein</topology>
    </subcellularLocation>
</comment>
<dbReference type="Pfam" id="PF00577">
    <property type="entry name" value="Usher"/>
    <property type="match status" value="1"/>
</dbReference>
<comment type="caution">
    <text evidence="11">The sequence shown here is derived from an EMBL/GenBank/DDBJ whole genome shotgun (WGS) entry which is preliminary data.</text>
</comment>
<dbReference type="SUPFAM" id="SSF141729">
    <property type="entry name" value="FimD N-terminal domain-like"/>
    <property type="match status" value="1"/>
</dbReference>
<dbReference type="EMBL" id="JAMWJU010000001">
    <property type="protein sequence ID" value="MEB7542240.1"/>
    <property type="molecule type" value="Genomic_DNA"/>
</dbReference>
<evidence type="ECO:0000256" key="7">
    <source>
        <dbReference type="ARBA" id="ARBA00023136"/>
    </source>
</evidence>
<evidence type="ECO:0000313" key="12">
    <source>
        <dbReference type="Proteomes" id="UP001310558"/>
    </source>
</evidence>
<keyword evidence="12" id="KW-1185">Reference proteome</keyword>
<dbReference type="PANTHER" id="PTHR30451:SF21">
    <property type="entry name" value="FIMBRIAL USHER DOMAIN-CONTAINING PROTEIN YDET-RELATED"/>
    <property type="match status" value="1"/>
</dbReference>
<dbReference type="PROSITE" id="PS01151">
    <property type="entry name" value="FIMBRIAL_USHER"/>
    <property type="match status" value="1"/>
</dbReference>
<keyword evidence="6" id="KW-0732">Signal</keyword>
<dbReference type="InterPro" id="IPR025885">
    <property type="entry name" value="PapC_N"/>
</dbReference>
<dbReference type="Pfam" id="PF13954">
    <property type="entry name" value="PapC_N"/>
    <property type="match status" value="1"/>
</dbReference>
<dbReference type="Proteomes" id="UP001310558">
    <property type="component" value="Unassembled WGS sequence"/>
</dbReference>
<dbReference type="InterPro" id="IPR037224">
    <property type="entry name" value="PapC_N_sf"/>
</dbReference>
<proteinExistence type="inferred from homology"/>
<dbReference type="InterPro" id="IPR000015">
    <property type="entry name" value="Fimb_usher"/>
</dbReference>
<organism evidence="11 12">
    <name type="scientific">Enterobacter huaxiensis</name>
    <dbReference type="NCBI Taxonomy" id="2494702"/>
    <lineage>
        <taxon>Bacteria</taxon>
        <taxon>Pseudomonadati</taxon>
        <taxon>Pseudomonadota</taxon>
        <taxon>Gammaproteobacteria</taxon>
        <taxon>Enterobacterales</taxon>
        <taxon>Enterobacteriaceae</taxon>
        <taxon>Enterobacter</taxon>
    </lineage>
</organism>
<gene>
    <name evidence="11" type="ORF">NGC28_07195</name>
</gene>